<gene>
    <name evidence="9" type="ORF">GCM10022404_14360</name>
</gene>
<dbReference type="Pfam" id="PF04290">
    <property type="entry name" value="DctQ"/>
    <property type="match status" value="1"/>
</dbReference>
<evidence type="ECO:0000256" key="2">
    <source>
        <dbReference type="ARBA" id="ARBA00022448"/>
    </source>
</evidence>
<keyword evidence="4 7" id="KW-0812">Transmembrane</keyword>
<evidence type="ECO:0000313" key="9">
    <source>
        <dbReference type="EMBL" id="GAA3865189.1"/>
    </source>
</evidence>
<proteinExistence type="inferred from homology"/>
<protein>
    <recommendedName>
        <fullName evidence="7">TRAP transporter small permease protein</fullName>
    </recommendedName>
</protein>
<reference evidence="10" key="1">
    <citation type="journal article" date="2019" name="Int. J. Syst. Evol. Microbiol.">
        <title>The Global Catalogue of Microorganisms (GCM) 10K type strain sequencing project: providing services to taxonomists for standard genome sequencing and annotation.</title>
        <authorList>
            <consortium name="The Broad Institute Genomics Platform"/>
            <consortium name="The Broad Institute Genome Sequencing Center for Infectious Disease"/>
            <person name="Wu L."/>
            <person name="Ma J."/>
        </authorList>
    </citation>
    <scope>NUCLEOTIDE SEQUENCE [LARGE SCALE GENOMIC DNA]</scope>
    <source>
        <strain evidence="10">JCM 17190</strain>
    </source>
</reference>
<evidence type="ECO:0000256" key="5">
    <source>
        <dbReference type="ARBA" id="ARBA00022989"/>
    </source>
</evidence>
<comment type="subcellular location">
    <subcellularLocation>
        <location evidence="7">Cell inner membrane</location>
        <topology evidence="7">Multi-pass membrane protein</topology>
    </subcellularLocation>
    <subcellularLocation>
        <location evidence="1">Cell membrane</location>
        <topology evidence="1">Multi-pass membrane protein</topology>
    </subcellularLocation>
</comment>
<sequence>MAERLSVETNEQGGQSLLFRALHAICIACASAGGFAIFATALVVTYSITTRNLGLGGVRGDFELVELVCVACASLFLPLCQFTRGHVLVDIFTLWMSPRAQGRIDGFWMLLFAVVWAILAWRLTHGLSDFYSYGDKSMLLRFPIWLIYVPAIIGTGLSAIVAFLMSFPLMFPTTFRGMAR</sequence>
<dbReference type="EMBL" id="BAABDF010000006">
    <property type="protein sequence ID" value="GAA3865189.1"/>
    <property type="molecule type" value="Genomic_DNA"/>
</dbReference>
<keyword evidence="6 7" id="KW-0472">Membrane</keyword>
<comment type="caution">
    <text evidence="9">The sequence shown here is derived from an EMBL/GenBank/DDBJ whole genome shotgun (WGS) entry which is preliminary data.</text>
</comment>
<organism evidence="9 10">
    <name type="scientific">Celeribacter arenosi</name>
    <dbReference type="NCBI Taxonomy" id="792649"/>
    <lineage>
        <taxon>Bacteria</taxon>
        <taxon>Pseudomonadati</taxon>
        <taxon>Pseudomonadota</taxon>
        <taxon>Alphaproteobacteria</taxon>
        <taxon>Rhodobacterales</taxon>
        <taxon>Roseobacteraceae</taxon>
        <taxon>Celeribacter</taxon>
    </lineage>
</organism>
<feature type="transmembrane region" description="Helical" evidence="7">
    <location>
        <begin position="21"/>
        <end position="44"/>
    </location>
</feature>
<name>A0ABP7K4D5_9RHOB</name>
<keyword evidence="5 7" id="KW-1133">Transmembrane helix</keyword>
<keyword evidence="10" id="KW-1185">Reference proteome</keyword>
<dbReference type="InterPro" id="IPR055348">
    <property type="entry name" value="DctQ"/>
</dbReference>
<dbReference type="RefSeq" id="WP_344845686.1">
    <property type="nucleotide sequence ID" value="NZ_BAABDF010000006.1"/>
</dbReference>
<keyword evidence="3" id="KW-1003">Cell membrane</keyword>
<evidence type="ECO:0000256" key="4">
    <source>
        <dbReference type="ARBA" id="ARBA00022692"/>
    </source>
</evidence>
<feature type="domain" description="Tripartite ATP-independent periplasmic transporters DctQ component" evidence="8">
    <location>
        <begin position="41"/>
        <end position="164"/>
    </location>
</feature>
<comment type="subunit">
    <text evidence="7">The complex comprises the extracytoplasmic solute receptor protein and the two transmembrane proteins.</text>
</comment>
<evidence type="ECO:0000256" key="7">
    <source>
        <dbReference type="RuleBase" id="RU369079"/>
    </source>
</evidence>
<comment type="function">
    <text evidence="7">Part of the tripartite ATP-independent periplasmic (TRAP) transport system.</text>
</comment>
<evidence type="ECO:0000313" key="10">
    <source>
        <dbReference type="Proteomes" id="UP001399917"/>
    </source>
</evidence>
<evidence type="ECO:0000256" key="1">
    <source>
        <dbReference type="ARBA" id="ARBA00004651"/>
    </source>
</evidence>
<feature type="transmembrane region" description="Helical" evidence="7">
    <location>
        <begin position="104"/>
        <end position="124"/>
    </location>
</feature>
<dbReference type="Proteomes" id="UP001399917">
    <property type="component" value="Unassembled WGS sequence"/>
</dbReference>
<evidence type="ECO:0000256" key="6">
    <source>
        <dbReference type="ARBA" id="ARBA00023136"/>
    </source>
</evidence>
<keyword evidence="2 7" id="KW-0813">Transport</keyword>
<accession>A0ABP7K4D5</accession>
<comment type="similarity">
    <text evidence="7">Belongs to the TRAP transporter small permease family.</text>
</comment>
<evidence type="ECO:0000259" key="8">
    <source>
        <dbReference type="Pfam" id="PF04290"/>
    </source>
</evidence>
<keyword evidence="7" id="KW-0997">Cell inner membrane</keyword>
<feature type="transmembrane region" description="Helical" evidence="7">
    <location>
        <begin position="64"/>
        <end position="83"/>
    </location>
</feature>
<feature type="transmembrane region" description="Helical" evidence="7">
    <location>
        <begin position="144"/>
        <end position="171"/>
    </location>
</feature>
<evidence type="ECO:0000256" key="3">
    <source>
        <dbReference type="ARBA" id="ARBA00022475"/>
    </source>
</evidence>